<sequence>MRYRDLLAIFLLLFVAMTTVDSMGLPCVDYWAKWCGRRPGNIKRSHSSMKAQKDLLAPLVKNAILKILNENLEEDEFDDYLPLPVETDAEYNNNRQMTNNWL</sequence>
<gene>
    <name evidence="3" type="primary">LOC100370850</name>
</gene>
<name>A0ABM0GQ78_SACKO</name>
<dbReference type="RefSeq" id="XP_002734917.1">
    <property type="nucleotide sequence ID" value="XM_002734871.2"/>
</dbReference>
<protein>
    <submittedName>
        <fullName evidence="3">Uncharacterized protein LOC100370850</fullName>
    </submittedName>
</protein>
<evidence type="ECO:0000256" key="1">
    <source>
        <dbReference type="SAM" id="SignalP"/>
    </source>
</evidence>
<reference evidence="3" key="1">
    <citation type="submission" date="2025-08" db="UniProtKB">
        <authorList>
            <consortium name="RefSeq"/>
        </authorList>
    </citation>
    <scope>IDENTIFICATION</scope>
    <source>
        <tissue evidence="3">Testes</tissue>
    </source>
</reference>
<dbReference type="GeneID" id="100370850"/>
<feature type="chain" id="PRO_5047438285" evidence="1">
    <location>
        <begin position="23"/>
        <end position="102"/>
    </location>
</feature>
<keyword evidence="2" id="KW-1185">Reference proteome</keyword>
<feature type="signal peptide" evidence="1">
    <location>
        <begin position="1"/>
        <end position="22"/>
    </location>
</feature>
<evidence type="ECO:0000313" key="2">
    <source>
        <dbReference type="Proteomes" id="UP000694865"/>
    </source>
</evidence>
<accession>A0ABM0GQ78</accession>
<organism evidence="2 3">
    <name type="scientific">Saccoglossus kowalevskii</name>
    <name type="common">Acorn worm</name>
    <dbReference type="NCBI Taxonomy" id="10224"/>
    <lineage>
        <taxon>Eukaryota</taxon>
        <taxon>Metazoa</taxon>
        <taxon>Hemichordata</taxon>
        <taxon>Enteropneusta</taxon>
        <taxon>Harrimaniidae</taxon>
        <taxon>Saccoglossus</taxon>
    </lineage>
</organism>
<keyword evidence="1" id="KW-0732">Signal</keyword>
<dbReference type="Proteomes" id="UP000694865">
    <property type="component" value="Unplaced"/>
</dbReference>
<proteinExistence type="predicted"/>
<evidence type="ECO:0000313" key="3">
    <source>
        <dbReference type="RefSeq" id="XP_002734917.1"/>
    </source>
</evidence>